<dbReference type="Proteomes" id="UP001207468">
    <property type="component" value="Unassembled WGS sequence"/>
</dbReference>
<comment type="caution">
    <text evidence="1">The sequence shown here is derived from an EMBL/GenBank/DDBJ whole genome shotgun (WGS) entry which is preliminary data.</text>
</comment>
<organism evidence="1 2">
    <name type="scientific">Russula earlei</name>
    <dbReference type="NCBI Taxonomy" id="71964"/>
    <lineage>
        <taxon>Eukaryota</taxon>
        <taxon>Fungi</taxon>
        <taxon>Dikarya</taxon>
        <taxon>Basidiomycota</taxon>
        <taxon>Agaricomycotina</taxon>
        <taxon>Agaricomycetes</taxon>
        <taxon>Russulales</taxon>
        <taxon>Russulaceae</taxon>
        <taxon>Russula</taxon>
    </lineage>
</organism>
<reference evidence="1" key="1">
    <citation type="submission" date="2021-03" db="EMBL/GenBank/DDBJ databases">
        <title>Evolutionary priming and transition to the ectomycorrhizal habit in an iconic lineage of mushroom-forming fungi: is preadaptation a requirement?</title>
        <authorList>
            <consortium name="DOE Joint Genome Institute"/>
            <person name="Looney B.P."/>
            <person name="Miyauchi S."/>
            <person name="Morin E."/>
            <person name="Drula E."/>
            <person name="Courty P.E."/>
            <person name="Chicoki N."/>
            <person name="Fauchery L."/>
            <person name="Kohler A."/>
            <person name="Kuo A."/>
            <person name="LaButti K."/>
            <person name="Pangilinan J."/>
            <person name="Lipzen A."/>
            <person name="Riley R."/>
            <person name="Andreopoulos W."/>
            <person name="He G."/>
            <person name="Johnson J."/>
            <person name="Barry K.W."/>
            <person name="Grigoriev I.V."/>
            <person name="Nagy L."/>
            <person name="Hibbett D."/>
            <person name="Henrissat B."/>
            <person name="Matheny P.B."/>
            <person name="Labbe J."/>
            <person name="Martin A.F."/>
        </authorList>
    </citation>
    <scope>NUCLEOTIDE SEQUENCE</scope>
    <source>
        <strain evidence="1">BPL698</strain>
    </source>
</reference>
<sequence length="747" mass="80338">MAQFSTFPRSRLLILCPNSVQSLLPVTPISRAEALLESHRIEDVIQLADQQRKKVQARLVVDANEVDELAYVYQKIGMRCLFETRFEDAGFCLFQGELDPRILISYFPDLRGALLDGDPTLDVFAGVAECMPPYDSIDDIILANLVLNYSPFLAPTTRSAPPTTELRRLLRVAAYDMLEVFLRKWRRVRGDSGTPALRSIVDTVLAKLFAQGEKTTDLYSLIAESDVIILPEVEPVFRATGRYSALCKIYSKRGHDAPLLEVWSKLVEGEWTDDEIPDPLSDMFALLTTRRDRALIQQWGVWLAGKDVERALKLLTAQSSAKRGKKAEDEAAMLERIRAVNPDAAARFLEHLVLQKRRTDPSLHTELALTYVGDVISLLSDEATSRLWRAKASSYASSPSPVSFFAYFEATTPASRAKHARLRTALFLQTSSTYDASAARARLAPLAPLLAPELAIIAGKLGDAQEALSLLARTVHDHTSAAAFCTSRGAVIPPRAAAHLAELAGLAAWAPAPPAAAAADAPVENTEETKRLLHILLAIYTADATPSATHPDKPPQPHPCASPSPSPSPSQQSTSTPTPPTSAAEAAAAQLLSSHATSFDPPTVLSMIPPRWPIRTISLYLVRALRIAAHAAHERALVKALATGQNLAVTDAAHAQLRAAGALIEEAVDEDEDDGVAEVDGGGEGDLVLDEKAALGSGVPASMAVDLPVRGKTERADADAGAGAGAGAEAEVVGSWMSGRTSVDNRD</sequence>
<name>A0ACC0UEM3_9AGAM</name>
<keyword evidence="2" id="KW-1185">Reference proteome</keyword>
<accession>A0ACC0UEM3</accession>
<evidence type="ECO:0000313" key="2">
    <source>
        <dbReference type="Proteomes" id="UP001207468"/>
    </source>
</evidence>
<evidence type="ECO:0000313" key="1">
    <source>
        <dbReference type="EMBL" id="KAI9509282.1"/>
    </source>
</evidence>
<proteinExistence type="predicted"/>
<protein>
    <submittedName>
        <fullName evidence="1">Uncharacterized protein</fullName>
    </submittedName>
</protein>
<gene>
    <name evidence="1" type="ORF">F5148DRAFT_1148443</name>
</gene>
<dbReference type="EMBL" id="JAGFNK010000068">
    <property type="protein sequence ID" value="KAI9509282.1"/>
    <property type="molecule type" value="Genomic_DNA"/>
</dbReference>